<accession>A0A5B7EVT2</accession>
<keyword evidence="2" id="KW-1185">Reference proteome</keyword>
<proteinExistence type="predicted"/>
<evidence type="ECO:0000313" key="1">
    <source>
        <dbReference type="EMBL" id="MPC36434.1"/>
    </source>
</evidence>
<comment type="caution">
    <text evidence="1">The sequence shown here is derived from an EMBL/GenBank/DDBJ whole genome shotgun (WGS) entry which is preliminary data.</text>
</comment>
<sequence length="87" mass="10213">MDIVWFTRCPVRKVEWRVVKPAILLLPYAPADPHRLHTQPEQLRARKTSCFTLGFLHHTSSYLSIHPVTSTHLRLQPVVLLQRMYRG</sequence>
<organism evidence="1 2">
    <name type="scientific">Portunus trituberculatus</name>
    <name type="common">Swimming crab</name>
    <name type="synonym">Neptunus trituberculatus</name>
    <dbReference type="NCBI Taxonomy" id="210409"/>
    <lineage>
        <taxon>Eukaryota</taxon>
        <taxon>Metazoa</taxon>
        <taxon>Ecdysozoa</taxon>
        <taxon>Arthropoda</taxon>
        <taxon>Crustacea</taxon>
        <taxon>Multicrustacea</taxon>
        <taxon>Malacostraca</taxon>
        <taxon>Eumalacostraca</taxon>
        <taxon>Eucarida</taxon>
        <taxon>Decapoda</taxon>
        <taxon>Pleocyemata</taxon>
        <taxon>Brachyura</taxon>
        <taxon>Eubrachyura</taxon>
        <taxon>Portunoidea</taxon>
        <taxon>Portunidae</taxon>
        <taxon>Portuninae</taxon>
        <taxon>Portunus</taxon>
    </lineage>
</organism>
<dbReference type="Proteomes" id="UP000324222">
    <property type="component" value="Unassembled WGS sequence"/>
</dbReference>
<dbReference type="EMBL" id="VSRR010003517">
    <property type="protein sequence ID" value="MPC36434.1"/>
    <property type="molecule type" value="Genomic_DNA"/>
</dbReference>
<name>A0A5B7EVT2_PORTR</name>
<reference evidence="1 2" key="1">
    <citation type="submission" date="2019-05" db="EMBL/GenBank/DDBJ databases">
        <title>Another draft genome of Portunus trituberculatus and its Hox gene families provides insights of decapod evolution.</title>
        <authorList>
            <person name="Jeong J.-H."/>
            <person name="Song I."/>
            <person name="Kim S."/>
            <person name="Choi T."/>
            <person name="Kim D."/>
            <person name="Ryu S."/>
            <person name="Kim W."/>
        </authorList>
    </citation>
    <scope>NUCLEOTIDE SEQUENCE [LARGE SCALE GENOMIC DNA]</scope>
    <source>
        <tissue evidence="1">Muscle</tissue>
    </source>
</reference>
<gene>
    <name evidence="1" type="ORF">E2C01_029892</name>
</gene>
<protein>
    <submittedName>
        <fullName evidence="1">Uncharacterized protein</fullName>
    </submittedName>
</protein>
<evidence type="ECO:0000313" key="2">
    <source>
        <dbReference type="Proteomes" id="UP000324222"/>
    </source>
</evidence>
<dbReference type="AlphaFoldDB" id="A0A5B7EVT2"/>